<reference evidence="2 3" key="1">
    <citation type="journal article" date="2016" name="Genome Biol. Evol.">
        <title>Divergent and convergent evolution of fungal pathogenicity.</title>
        <authorList>
            <person name="Shang Y."/>
            <person name="Xiao G."/>
            <person name="Zheng P."/>
            <person name="Cen K."/>
            <person name="Zhan S."/>
            <person name="Wang C."/>
        </authorList>
    </citation>
    <scope>NUCLEOTIDE SEQUENCE [LARGE SCALE GENOMIC DNA]</scope>
    <source>
        <strain evidence="2 3">RCEF 1005</strain>
    </source>
</reference>
<sequence length="156" mass="17524">MKPKFHKATAVGLLLAGLPSLASPLNVTALAAPLNSTVDADTLSLHLARSGCHQSDCPDTRFGVDIISMYTEPFRTWLYFLRWQSVCGCHKEQVFADGCRSFTTCTGRHSVCFDWHGGRGHWIDPSGHKTCWYLSSDYICRQTWLAWPKIEVACTW</sequence>
<dbReference type="Proteomes" id="UP000076881">
    <property type="component" value="Unassembled WGS sequence"/>
</dbReference>
<accession>A0A162KH37</accession>
<evidence type="ECO:0000313" key="3">
    <source>
        <dbReference type="Proteomes" id="UP000076881"/>
    </source>
</evidence>
<evidence type="ECO:0000313" key="2">
    <source>
        <dbReference type="EMBL" id="OAA74818.1"/>
    </source>
</evidence>
<name>A0A162KH37_CORDF</name>
<protein>
    <submittedName>
        <fullName evidence="2">Uncharacterized protein</fullName>
    </submittedName>
</protein>
<gene>
    <name evidence="2" type="ORF">LEL_06806</name>
</gene>
<organism evidence="2 3">
    <name type="scientific">Akanthomyces lecanii RCEF 1005</name>
    <dbReference type="NCBI Taxonomy" id="1081108"/>
    <lineage>
        <taxon>Eukaryota</taxon>
        <taxon>Fungi</taxon>
        <taxon>Dikarya</taxon>
        <taxon>Ascomycota</taxon>
        <taxon>Pezizomycotina</taxon>
        <taxon>Sordariomycetes</taxon>
        <taxon>Hypocreomycetidae</taxon>
        <taxon>Hypocreales</taxon>
        <taxon>Cordycipitaceae</taxon>
        <taxon>Akanthomyces</taxon>
        <taxon>Cordyceps confragosa</taxon>
    </lineage>
</organism>
<feature type="signal peptide" evidence="1">
    <location>
        <begin position="1"/>
        <end position="24"/>
    </location>
</feature>
<feature type="chain" id="PRO_5007836561" evidence="1">
    <location>
        <begin position="25"/>
        <end position="156"/>
    </location>
</feature>
<dbReference type="AlphaFoldDB" id="A0A162KH37"/>
<evidence type="ECO:0000256" key="1">
    <source>
        <dbReference type="SAM" id="SignalP"/>
    </source>
</evidence>
<comment type="caution">
    <text evidence="2">The sequence shown here is derived from an EMBL/GenBank/DDBJ whole genome shotgun (WGS) entry which is preliminary data.</text>
</comment>
<dbReference type="EMBL" id="AZHF01000005">
    <property type="protein sequence ID" value="OAA74818.1"/>
    <property type="molecule type" value="Genomic_DNA"/>
</dbReference>
<keyword evidence="1" id="KW-0732">Signal</keyword>
<proteinExistence type="predicted"/>
<keyword evidence="3" id="KW-1185">Reference proteome</keyword>